<dbReference type="Gene3D" id="3.90.226.10">
    <property type="entry name" value="2-enoyl-CoA Hydratase, Chain A, domain 1"/>
    <property type="match status" value="1"/>
</dbReference>
<dbReference type="RefSeq" id="WP_119810373.1">
    <property type="nucleotide sequence ID" value="NZ_QYUP01000086.1"/>
</dbReference>
<evidence type="ECO:0000256" key="1">
    <source>
        <dbReference type="SAM" id="SignalP"/>
    </source>
</evidence>
<proteinExistence type="predicted"/>
<organism evidence="2 3">
    <name type="scientific">Massilia cavernae</name>
    <dbReference type="NCBI Taxonomy" id="2320864"/>
    <lineage>
        <taxon>Bacteria</taxon>
        <taxon>Pseudomonadati</taxon>
        <taxon>Pseudomonadota</taxon>
        <taxon>Betaproteobacteria</taxon>
        <taxon>Burkholderiales</taxon>
        <taxon>Oxalobacteraceae</taxon>
        <taxon>Telluria group</taxon>
        <taxon>Massilia</taxon>
    </lineage>
</organism>
<dbReference type="OrthoDB" id="8581915at2"/>
<accession>A0A418Y4F5</accession>
<gene>
    <name evidence="2" type="ORF">D3872_08575</name>
</gene>
<keyword evidence="3" id="KW-1185">Reference proteome</keyword>
<dbReference type="SUPFAM" id="SSF52096">
    <property type="entry name" value="ClpP/crotonase"/>
    <property type="match status" value="1"/>
</dbReference>
<dbReference type="InterPro" id="IPR029045">
    <property type="entry name" value="ClpP/crotonase-like_dom_sf"/>
</dbReference>
<evidence type="ECO:0000313" key="2">
    <source>
        <dbReference type="EMBL" id="RJG20340.1"/>
    </source>
</evidence>
<name>A0A418Y4F5_9BURK</name>
<reference evidence="2 3" key="1">
    <citation type="submission" date="2018-09" db="EMBL/GenBank/DDBJ databases">
        <authorList>
            <person name="Zhu H."/>
        </authorList>
    </citation>
    <scope>NUCLEOTIDE SEQUENCE [LARGE SCALE GENOMIC DNA]</scope>
    <source>
        <strain evidence="2 3">K1S02-61</strain>
    </source>
</reference>
<keyword evidence="1" id="KW-0732">Signal</keyword>
<sequence>MVLVRGFLTFVVLLFVCGTATSAAADGLLPIDIRAKFGRSPKTNFHICRSDYLVLTGELWSNAADFVRDCLVKNKSARTLHVDLLGGEVATALKIAQALEEFGVDVVVDGRCYSACASFLLPAAKKVTILGGSIVGIHDIRYRYLDKNGKLVVLKQRDVDKLEAAVRARYRPVDDARRAFLRKYGRSEPLNQIYQRYLDRRPEFLWGKGDGSFLCPAYELWILNKAQLKAFGLRYANEPWAPESQQQVDRITRGYRETGRYFFGSEDSMNRQCTLAGFF</sequence>
<dbReference type="EMBL" id="QYUP01000086">
    <property type="protein sequence ID" value="RJG20340.1"/>
    <property type="molecule type" value="Genomic_DNA"/>
</dbReference>
<evidence type="ECO:0000313" key="3">
    <source>
        <dbReference type="Proteomes" id="UP000284006"/>
    </source>
</evidence>
<feature type="signal peptide" evidence="1">
    <location>
        <begin position="1"/>
        <end position="25"/>
    </location>
</feature>
<dbReference type="AlphaFoldDB" id="A0A418Y4F5"/>
<feature type="chain" id="PRO_5019026506" evidence="1">
    <location>
        <begin position="26"/>
        <end position="279"/>
    </location>
</feature>
<comment type="caution">
    <text evidence="2">The sequence shown here is derived from an EMBL/GenBank/DDBJ whole genome shotgun (WGS) entry which is preliminary data.</text>
</comment>
<protein>
    <submittedName>
        <fullName evidence="2">Uncharacterized protein</fullName>
    </submittedName>
</protein>
<dbReference type="Proteomes" id="UP000284006">
    <property type="component" value="Unassembled WGS sequence"/>
</dbReference>